<dbReference type="RefSeq" id="WP_246298411.1">
    <property type="nucleotide sequence ID" value="NZ_BAAAPX010000001.1"/>
</dbReference>
<feature type="transmembrane region" description="Helical" evidence="1">
    <location>
        <begin position="6"/>
        <end position="25"/>
    </location>
</feature>
<evidence type="ECO:0000313" key="2">
    <source>
        <dbReference type="EMBL" id="NYD72767.1"/>
    </source>
</evidence>
<sequence length="51" mass="5354">MDPFSALALTVVLSGAALYALYWAVRRGVADGIRDARGASTDEPSADTAQR</sequence>
<proteinExistence type="predicted"/>
<organism evidence="2 3">
    <name type="scientific">Leifsonia soli</name>
    <dbReference type="NCBI Taxonomy" id="582665"/>
    <lineage>
        <taxon>Bacteria</taxon>
        <taxon>Bacillati</taxon>
        <taxon>Actinomycetota</taxon>
        <taxon>Actinomycetes</taxon>
        <taxon>Micrococcales</taxon>
        <taxon>Microbacteriaceae</taxon>
        <taxon>Leifsonia</taxon>
    </lineage>
</organism>
<dbReference type="Proteomes" id="UP000589620">
    <property type="component" value="Unassembled WGS sequence"/>
</dbReference>
<reference evidence="2 3" key="1">
    <citation type="submission" date="2020-07" db="EMBL/GenBank/DDBJ databases">
        <title>Sequencing the genomes of 1000 actinobacteria strains.</title>
        <authorList>
            <person name="Klenk H.-P."/>
        </authorList>
    </citation>
    <scope>NUCLEOTIDE SEQUENCE [LARGE SCALE GENOMIC DNA]</scope>
    <source>
        <strain evidence="2 3">DSM 23871</strain>
    </source>
</reference>
<gene>
    <name evidence="2" type="ORF">BJ963_000286</name>
</gene>
<evidence type="ECO:0000313" key="3">
    <source>
        <dbReference type="Proteomes" id="UP000589620"/>
    </source>
</evidence>
<protein>
    <submittedName>
        <fullName evidence="2">Uncharacterized protein</fullName>
    </submittedName>
</protein>
<dbReference type="EMBL" id="JACCBJ010000001">
    <property type="protein sequence ID" value="NYD72767.1"/>
    <property type="molecule type" value="Genomic_DNA"/>
</dbReference>
<evidence type="ECO:0000256" key="1">
    <source>
        <dbReference type="SAM" id="Phobius"/>
    </source>
</evidence>
<accession>A0A852SV80</accession>
<keyword evidence="1" id="KW-0472">Membrane</keyword>
<keyword evidence="1" id="KW-0812">Transmembrane</keyword>
<comment type="caution">
    <text evidence="2">The sequence shown here is derived from an EMBL/GenBank/DDBJ whole genome shotgun (WGS) entry which is preliminary data.</text>
</comment>
<dbReference type="AlphaFoldDB" id="A0A852SV80"/>
<keyword evidence="1" id="KW-1133">Transmembrane helix</keyword>
<name>A0A852SV80_9MICO</name>
<keyword evidence="3" id="KW-1185">Reference proteome</keyword>